<gene>
    <name evidence="2" type="ORF">Pr1d_33350</name>
</gene>
<feature type="transmembrane region" description="Helical" evidence="1">
    <location>
        <begin position="97"/>
        <end position="119"/>
    </location>
</feature>
<organism evidence="2 3">
    <name type="scientific">Bythopirellula goksoeyrii</name>
    <dbReference type="NCBI Taxonomy" id="1400387"/>
    <lineage>
        <taxon>Bacteria</taxon>
        <taxon>Pseudomonadati</taxon>
        <taxon>Planctomycetota</taxon>
        <taxon>Planctomycetia</taxon>
        <taxon>Pirellulales</taxon>
        <taxon>Lacipirellulaceae</taxon>
        <taxon>Bythopirellula</taxon>
    </lineage>
</organism>
<name>A0A5B9QGH0_9BACT</name>
<reference evidence="2 3" key="1">
    <citation type="submission" date="2019-08" db="EMBL/GenBank/DDBJ databases">
        <title>Deep-cultivation of Planctomycetes and their phenomic and genomic characterization uncovers novel biology.</title>
        <authorList>
            <person name="Wiegand S."/>
            <person name="Jogler M."/>
            <person name="Boedeker C."/>
            <person name="Pinto D."/>
            <person name="Vollmers J."/>
            <person name="Rivas-Marin E."/>
            <person name="Kohn T."/>
            <person name="Peeters S.H."/>
            <person name="Heuer A."/>
            <person name="Rast P."/>
            <person name="Oberbeckmann S."/>
            <person name="Bunk B."/>
            <person name="Jeske O."/>
            <person name="Meyerdierks A."/>
            <person name="Storesund J.E."/>
            <person name="Kallscheuer N."/>
            <person name="Luecker S."/>
            <person name="Lage O.M."/>
            <person name="Pohl T."/>
            <person name="Merkel B.J."/>
            <person name="Hornburger P."/>
            <person name="Mueller R.-W."/>
            <person name="Bruemmer F."/>
            <person name="Labrenz M."/>
            <person name="Spormann A.M."/>
            <person name="Op den Camp H."/>
            <person name="Overmann J."/>
            <person name="Amann R."/>
            <person name="Jetten M.S.M."/>
            <person name="Mascher T."/>
            <person name="Medema M.H."/>
            <person name="Devos D.P."/>
            <person name="Kaster A.-K."/>
            <person name="Ovreas L."/>
            <person name="Rohde M."/>
            <person name="Galperin M.Y."/>
            <person name="Jogler C."/>
        </authorList>
    </citation>
    <scope>NUCLEOTIDE SEQUENCE [LARGE SCALE GENOMIC DNA]</scope>
    <source>
        <strain evidence="2 3">Pr1d</strain>
    </source>
</reference>
<evidence type="ECO:0000313" key="3">
    <source>
        <dbReference type="Proteomes" id="UP000323917"/>
    </source>
</evidence>
<dbReference type="EMBL" id="CP042913">
    <property type="protein sequence ID" value="QEG36026.1"/>
    <property type="molecule type" value="Genomic_DNA"/>
</dbReference>
<dbReference type="AlphaFoldDB" id="A0A5B9QGH0"/>
<accession>A0A5B9QGH0</accession>
<dbReference type="Proteomes" id="UP000323917">
    <property type="component" value="Chromosome"/>
</dbReference>
<dbReference type="KEGG" id="bgok:Pr1d_33350"/>
<keyword evidence="3" id="KW-1185">Reference proteome</keyword>
<sequence length="124" mass="14304">MIKNRSDLVQLFQLHYPDQEVLDFSGKLEELNSISKYDNIVLLYPDPIGHGFAFLERALRNNKASNQDIWALNGRGRSFRLTPKIASQLRIRRMLELVPLAECVLLTALILLSPLIMLWNTGRR</sequence>
<keyword evidence="1" id="KW-0472">Membrane</keyword>
<evidence type="ECO:0000256" key="1">
    <source>
        <dbReference type="SAM" id="Phobius"/>
    </source>
</evidence>
<keyword evidence="1" id="KW-1133">Transmembrane helix</keyword>
<protein>
    <submittedName>
        <fullName evidence="2">Uncharacterized protein</fullName>
    </submittedName>
</protein>
<keyword evidence="1" id="KW-0812">Transmembrane</keyword>
<evidence type="ECO:0000313" key="2">
    <source>
        <dbReference type="EMBL" id="QEG36026.1"/>
    </source>
</evidence>
<proteinExistence type="predicted"/>